<sequence length="74" mass="7967">MKALTIVTIVLVATGLQQHAVALEGGEPAAPGEFPYMVSIRDSRNVHICGGTIIGDSWILTSNPCYSRSWFGYV</sequence>
<keyword evidence="5" id="KW-1185">Reference proteome</keyword>
<dbReference type="GO" id="GO:0004252">
    <property type="term" value="F:serine-type endopeptidase activity"/>
    <property type="evidence" value="ECO:0007669"/>
    <property type="project" value="InterPro"/>
</dbReference>
<dbReference type="Proteomes" id="UP000625711">
    <property type="component" value="Unassembled WGS sequence"/>
</dbReference>
<evidence type="ECO:0000313" key="4">
    <source>
        <dbReference type="EMBL" id="KAF7273986.1"/>
    </source>
</evidence>
<dbReference type="PANTHER" id="PTHR24250">
    <property type="entry name" value="CHYMOTRYPSIN-RELATED"/>
    <property type="match status" value="1"/>
</dbReference>
<evidence type="ECO:0000313" key="5">
    <source>
        <dbReference type="Proteomes" id="UP000625711"/>
    </source>
</evidence>
<reference evidence="4" key="1">
    <citation type="submission" date="2020-08" db="EMBL/GenBank/DDBJ databases">
        <title>Genome sequencing and assembly of the red palm weevil Rhynchophorus ferrugineus.</title>
        <authorList>
            <person name="Dias G.B."/>
            <person name="Bergman C.M."/>
            <person name="Manee M."/>
        </authorList>
    </citation>
    <scope>NUCLEOTIDE SEQUENCE</scope>
    <source>
        <strain evidence="4">AA-2017</strain>
        <tissue evidence="4">Whole larva</tissue>
    </source>
</reference>
<dbReference type="SUPFAM" id="SSF50494">
    <property type="entry name" value="Trypsin-like serine proteases"/>
    <property type="match status" value="1"/>
</dbReference>
<dbReference type="Gene3D" id="2.40.10.10">
    <property type="entry name" value="Trypsin-like serine proteases"/>
    <property type="match status" value="1"/>
</dbReference>
<name>A0A834M6Q5_RHYFE</name>
<proteinExistence type="predicted"/>
<evidence type="ECO:0000259" key="3">
    <source>
        <dbReference type="Pfam" id="PF00089"/>
    </source>
</evidence>
<keyword evidence="1" id="KW-1015">Disulfide bond</keyword>
<dbReference type="GO" id="GO:0006508">
    <property type="term" value="P:proteolysis"/>
    <property type="evidence" value="ECO:0007669"/>
    <property type="project" value="InterPro"/>
</dbReference>
<dbReference type="InterPro" id="IPR043504">
    <property type="entry name" value="Peptidase_S1_PA_chymotrypsin"/>
</dbReference>
<evidence type="ECO:0000256" key="1">
    <source>
        <dbReference type="ARBA" id="ARBA00023157"/>
    </source>
</evidence>
<feature type="non-terminal residue" evidence="4">
    <location>
        <position position="74"/>
    </location>
</feature>
<dbReference type="Pfam" id="PF00089">
    <property type="entry name" value="Trypsin"/>
    <property type="match status" value="1"/>
</dbReference>
<feature type="domain" description="Peptidase S1" evidence="3">
    <location>
        <begin position="25"/>
        <end position="68"/>
    </location>
</feature>
<dbReference type="OrthoDB" id="8440449at2759"/>
<keyword evidence="2" id="KW-0732">Signal</keyword>
<protein>
    <recommendedName>
        <fullName evidence="3">Peptidase S1 domain-containing protein</fullName>
    </recommendedName>
</protein>
<feature type="chain" id="PRO_5032970138" description="Peptidase S1 domain-containing protein" evidence="2">
    <location>
        <begin position="23"/>
        <end position="74"/>
    </location>
</feature>
<gene>
    <name evidence="4" type="ORF">GWI33_013328</name>
</gene>
<evidence type="ECO:0000256" key="2">
    <source>
        <dbReference type="SAM" id="SignalP"/>
    </source>
</evidence>
<dbReference type="AlphaFoldDB" id="A0A834M6Q5"/>
<organism evidence="4 5">
    <name type="scientific">Rhynchophorus ferrugineus</name>
    <name type="common">Red palm weevil</name>
    <name type="synonym">Curculio ferrugineus</name>
    <dbReference type="NCBI Taxonomy" id="354439"/>
    <lineage>
        <taxon>Eukaryota</taxon>
        <taxon>Metazoa</taxon>
        <taxon>Ecdysozoa</taxon>
        <taxon>Arthropoda</taxon>
        <taxon>Hexapoda</taxon>
        <taxon>Insecta</taxon>
        <taxon>Pterygota</taxon>
        <taxon>Neoptera</taxon>
        <taxon>Endopterygota</taxon>
        <taxon>Coleoptera</taxon>
        <taxon>Polyphaga</taxon>
        <taxon>Cucujiformia</taxon>
        <taxon>Curculionidae</taxon>
        <taxon>Dryophthorinae</taxon>
        <taxon>Rhynchophorus</taxon>
    </lineage>
</organism>
<dbReference type="InterPro" id="IPR009003">
    <property type="entry name" value="Peptidase_S1_PA"/>
</dbReference>
<comment type="caution">
    <text evidence="4">The sequence shown here is derived from an EMBL/GenBank/DDBJ whole genome shotgun (WGS) entry which is preliminary data.</text>
</comment>
<dbReference type="InterPro" id="IPR001254">
    <property type="entry name" value="Trypsin_dom"/>
</dbReference>
<dbReference type="EMBL" id="JAACXV010013189">
    <property type="protein sequence ID" value="KAF7273986.1"/>
    <property type="molecule type" value="Genomic_DNA"/>
</dbReference>
<dbReference type="PANTHER" id="PTHR24250:SF30">
    <property type="entry name" value="SERINE PROTEASE 38"/>
    <property type="match status" value="1"/>
</dbReference>
<feature type="signal peptide" evidence="2">
    <location>
        <begin position="1"/>
        <end position="22"/>
    </location>
</feature>
<accession>A0A834M6Q5</accession>